<name>A0A9W8JHY0_9AGAR</name>
<evidence type="ECO:0000256" key="1">
    <source>
        <dbReference type="ARBA" id="ARBA00022737"/>
    </source>
</evidence>
<evidence type="ECO:0000313" key="4">
    <source>
        <dbReference type="Proteomes" id="UP001140091"/>
    </source>
</evidence>
<keyword evidence="1" id="KW-0677">Repeat</keyword>
<keyword evidence="4" id="KW-1185">Reference proteome</keyword>
<evidence type="ECO:0000259" key="2">
    <source>
        <dbReference type="Pfam" id="PF24883"/>
    </source>
</evidence>
<dbReference type="InterPro" id="IPR056884">
    <property type="entry name" value="NPHP3-like_N"/>
</dbReference>
<sequence>MAGISPSIPIYPNACDFQIQQQNIYVATGSQYFSNGGLDLFLRLKPIPDASHTRNRKTSPPDSECFPGTREEVVQDITTWADATDPAPGIKEKIIKTTPVAVVVYTPTAHIYWLHGFAGSGKSAISLKIANIFEGSRRLLASYFFFRNAGDRNTLNGFAATLSSQMASALPATVPLLEAALRADPGLLNHRVSLTRQMERLVYEPFRAVMQGEVLEDARAKGPFVIVIDGLDECEDKRGVEELIDQMLDFFERHPTIPLRVFIASRVEQHIRARLEVDGARLSDLNTYRTRGDINKFLEASFHAVAKRDRVVRAYVRVHGEWPTQSDMYHLVEHIGESFVLASSIFKFIVRPATEDDTSTPMERLPRTLTMNGLDSLYIQTLTRSQHLSHFHNIISTITLIREPLPIVGISDLLGIEAFEVIRVLLNLQAIIHVPGTDEEGSVALCHTSLRDFLTSESRSGPFFVPPSFHLHLSYHLVSSLSENSAVYRPAYSYGTWHLAHHWREAYACISTNEPFEAPDSLHANRLPYCAFLCHMFFYSLLNDFLITDSSPSLFTKCAKQLARAVECPDRRIKLWLEAGMGLNLLNCGTNFRREFTERTHQTVQRDLQRASAAISAKEF</sequence>
<organism evidence="3 4">
    <name type="scientific">Candolleomyces eurysporus</name>
    <dbReference type="NCBI Taxonomy" id="2828524"/>
    <lineage>
        <taxon>Eukaryota</taxon>
        <taxon>Fungi</taxon>
        <taxon>Dikarya</taxon>
        <taxon>Basidiomycota</taxon>
        <taxon>Agaricomycotina</taxon>
        <taxon>Agaricomycetes</taxon>
        <taxon>Agaricomycetidae</taxon>
        <taxon>Agaricales</taxon>
        <taxon>Agaricineae</taxon>
        <taxon>Psathyrellaceae</taxon>
        <taxon>Candolleomyces</taxon>
    </lineage>
</organism>
<dbReference type="AlphaFoldDB" id="A0A9W8JHY0"/>
<evidence type="ECO:0000313" key="3">
    <source>
        <dbReference type="EMBL" id="KAJ2936041.1"/>
    </source>
</evidence>
<dbReference type="Pfam" id="PF24883">
    <property type="entry name" value="NPHP3_N"/>
    <property type="match status" value="1"/>
</dbReference>
<feature type="non-terminal residue" evidence="3">
    <location>
        <position position="1"/>
    </location>
</feature>
<dbReference type="PANTHER" id="PTHR10039">
    <property type="entry name" value="AMELOGENIN"/>
    <property type="match status" value="1"/>
</dbReference>
<dbReference type="Gene3D" id="3.40.50.300">
    <property type="entry name" value="P-loop containing nucleotide triphosphate hydrolases"/>
    <property type="match status" value="1"/>
</dbReference>
<dbReference type="SUPFAM" id="SSF52540">
    <property type="entry name" value="P-loop containing nucleoside triphosphate hydrolases"/>
    <property type="match status" value="1"/>
</dbReference>
<dbReference type="EMBL" id="JANBPK010000194">
    <property type="protein sequence ID" value="KAJ2936041.1"/>
    <property type="molecule type" value="Genomic_DNA"/>
</dbReference>
<feature type="domain" description="Nephrocystin 3-like N-terminal" evidence="2">
    <location>
        <begin position="108"/>
        <end position="266"/>
    </location>
</feature>
<dbReference type="PANTHER" id="PTHR10039:SF17">
    <property type="entry name" value="FUNGAL STAND N-TERMINAL GOODBYE DOMAIN-CONTAINING PROTEIN-RELATED"/>
    <property type="match status" value="1"/>
</dbReference>
<proteinExistence type="predicted"/>
<comment type="caution">
    <text evidence="3">The sequence shown here is derived from an EMBL/GenBank/DDBJ whole genome shotgun (WGS) entry which is preliminary data.</text>
</comment>
<accession>A0A9W8JHY0</accession>
<dbReference type="Proteomes" id="UP001140091">
    <property type="component" value="Unassembled WGS sequence"/>
</dbReference>
<dbReference type="InterPro" id="IPR027417">
    <property type="entry name" value="P-loop_NTPase"/>
</dbReference>
<protein>
    <recommendedName>
        <fullName evidence="2">Nephrocystin 3-like N-terminal domain-containing protein</fullName>
    </recommendedName>
</protein>
<gene>
    <name evidence="3" type="ORF">H1R20_g1052</name>
</gene>
<dbReference type="OrthoDB" id="206617at2759"/>
<reference evidence="3" key="1">
    <citation type="submission" date="2022-06" db="EMBL/GenBank/DDBJ databases">
        <title>Genome Sequence of Candolleomyces eurysporus.</title>
        <authorList>
            <person name="Buettner E."/>
        </authorList>
    </citation>
    <scope>NUCLEOTIDE SEQUENCE</scope>
    <source>
        <strain evidence="3">VTCC 930004</strain>
    </source>
</reference>